<evidence type="ECO:0000256" key="1">
    <source>
        <dbReference type="SAM" id="MobiDB-lite"/>
    </source>
</evidence>
<feature type="region of interest" description="Disordered" evidence="1">
    <location>
        <begin position="1"/>
        <end position="24"/>
    </location>
</feature>
<accession>A0ABW3EUM4</accession>
<comment type="caution">
    <text evidence="2">The sequence shown here is derived from an EMBL/GenBank/DDBJ whole genome shotgun (WGS) entry which is preliminary data.</text>
</comment>
<evidence type="ECO:0000313" key="2">
    <source>
        <dbReference type="EMBL" id="MFD0902947.1"/>
    </source>
</evidence>
<keyword evidence="3" id="KW-1185">Reference proteome</keyword>
<dbReference type="EMBL" id="JBHTJA010000045">
    <property type="protein sequence ID" value="MFD0902947.1"/>
    <property type="molecule type" value="Genomic_DNA"/>
</dbReference>
<proteinExistence type="predicted"/>
<sequence>MDQTSEAGTGHPARTGRPGDTAGTDLLIGLMGNLRGQGLTARLEDDGLQVNDGTGGRTIRLECRRRADDGDRWWLRQADGTWLCEADKPHEIMTSVKGALRGADA</sequence>
<dbReference type="RefSeq" id="WP_378301241.1">
    <property type="nucleotide sequence ID" value="NZ_JBHTJA010000045.1"/>
</dbReference>
<dbReference type="Proteomes" id="UP001596972">
    <property type="component" value="Unassembled WGS sequence"/>
</dbReference>
<gene>
    <name evidence="2" type="ORF">ACFQ11_21315</name>
</gene>
<protein>
    <submittedName>
        <fullName evidence="2">Uncharacterized protein</fullName>
    </submittedName>
</protein>
<evidence type="ECO:0000313" key="3">
    <source>
        <dbReference type="Proteomes" id="UP001596972"/>
    </source>
</evidence>
<reference evidence="3" key="1">
    <citation type="journal article" date="2019" name="Int. J. Syst. Evol. Microbiol.">
        <title>The Global Catalogue of Microorganisms (GCM) 10K type strain sequencing project: providing services to taxonomists for standard genome sequencing and annotation.</title>
        <authorList>
            <consortium name="The Broad Institute Genomics Platform"/>
            <consortium name="The Broad Institute Genome Sequencing Center for Infectious Disease"/>
            <person name="Wu L."/>
            <person name="Ma J."/>
        </authorList>
    </citation>
    <scope>NUCLEOTIDE SEQUENCE [LARGE SCALE GENOMIC DNA]</scope>
    <source>
        <strain evidence="3">JCM 31202</strain>
    </source>
</reference>
<organism evidence="2 3">
    <name type="scientific">Actinomadura sediminis</name>
    <dbReference type="NCBI Taxonomy" id="1038904"/>
    <lineage>
        <taxon>Bacteria</taxon>
        <taxon>Bacillati</taxon>
        <taxon>Actinomycetota</taxon>
        <taxon>Actinomycetes</taxon>
        <taxon>Streptosporangiales</taxon>
        <taxon>Thermomonosporaceae</taxon>
        <taxon>Actinomadura</taxon>
    </lineage>
</organism>
<name>A0ABW3EUM4_9ACTN</name>